<name>A0A6N2VE58_9FIRM</name>
<reference evidence="1" key="1">
    <citation type="submission" date="2019-11" db="EMBL/GenBank/DDBJ databases">
        <authorList>
            <person name="Feng L."/>
        </authorList>
    </citation>
    <scope>NUCLEOTIDE SEQUENCE</scope>
    <source>
        <strain evidence="1">CnexileLFYP112</strain>
    </source>
</reference>
<accession>A0A6N2VE58</accession>
<dbReference type="EMBL" id="CACRTG010000028">
    <property type="protein sequence ID" value="VYT28220.1"/>
    <property type="molecule type" value="Genomic_DNA"/>
</dbReference>
<proteinExistence type="predicted"/>
<gene>
    <name evidence="1" type="ORF">CNLFYP112_02635</name>
</gene>
<protein>
    <submittedName>
        <fullName evidence="1">Uncharacterized protein</fullName>
    </submittedName>
</protein>
<dbReference type="AlphaFoldDB" id="A0A6N2VE58"/>
<sequence length="146" mass="17411">MWFALEIHFQNTKNKMYLYWRSTDFNTLYLTVKDKETGEKKKYKYSGISFRNTETLNRVLEGYGFTKENTFAKVTLFITVSRTMEILDGKMEIKNRRCYWCYRTCNGVDIRSSSWRKSIVKGRTIYDMVSAVDALLYKTEKIHILS</sequence>
<organism evidence="1">
    <name type="scientific">[Clostridium] nexile</name>
    <dbReference type="NCBI Taxonomy" id="29361"/>
    <lineage>
        <taxon>Bacteria</taxon>
        <taxon>Bacillati</taxon>
        <taxon>Bacillota</taxon>
        <taxon>Clostridia</taxon>
        <taxon>Lachnospirales</taxon>
        <taxon>Lachnospiraceae</taxon>
        <taxon>Tyzzerella</taxon>
    </lineage>
</organism>
<evidence type="ECO:0000313" key="1">
    <source>
        <dbReference type="EMBL" id="VYT28220.1"/>
    </source>
</evidence>